<comment type="caution">
    <text evidence="11">The sequence shown here is derived from an EMBL/GenBank/DDBJ whole genome shotgun (WGS) entry which is preliminary data.</text>
</comment>
<dbReference type="GO" id="GO:0005871">
    <property type="term" value="C:kinesin complex"/>
    <property type="evidence" value="ECO:0007669"/>
    <property type="project" value="UniProtKB-UniRule"/>
</dbReference>
<dbReference type="Pfam" id="PF13374">
    <property type="entry name" value="TPR_10"/>
    <property type="match status" value="1"/>
</dbReference>
<comment type="subunit">
    <text evidence="10">Oligomeric complex composed of two heavy chains and two light chains.</text>
</comment>
<dbReference type="PROSITE" id="PS51996">
    <property type="entry name" value="TR_MART"/>
    <property type="match status" value="1"/>
</dbReference>
<dbReference type="OrthoDB" id="1658288at2759"/>
<feature type="non-terminal residue" evidence="11">
    <location>
        <position position="1"/>
    </location>
</feature>
<dbReference type="InterPro" id="IPR011990">
    <property type="entry name" value="TPR-like_helical_dom_sf"/>
</dbReference>
<comment type="function">
    <text evidence="10">Kinesin is a microtubule-associated force-producing protein that play a role in organelle transport.</text>
</comment>
<comment type="subcellular location">
    <subcellularLocation>
        <location evidence="10">Cytoplasm</location>
        <location evidence="10">Cytoskeleton</location>
    </subcellularLocation>
</comment>
<dbReference type="EC" id="2.4.2.31" evidence="9"/>
<dbReference type="PRINTS" id="PR00381">
    <property type="entry name" value="KINESINLIGHT"/>
</dbReference>
<comment type="similarity">
    <text evidence="1 9">Belongs to the Arg-specific ADP-ribosyltransferase family.</text>
</comment>
<dbReference type="PANTHER" id="PTHR45641">
    <property type="entry name" value="TETRATRICOPEPTIDE REPEAT PROTEIN (AFU_ORTHOLOGUE AFUA_6G03870)"/>
    <property type="match status" value="1"/>
</dbReference>
<keyword evidence="5" id="KW-0677">Repeat</keyword>
<keyword evidence="9" id="KW-0521">NADP</keyword>
<dbReference type="PROSITE" id="PS50293">
    <property type="entry name" value="TPR_REGION"/>
    <property type="match status" value="3"/>
</dbReference>
<keyword evidence="10" id="KW-0493">Microtubule</keyword>
<proteinExistence type="inferred from homology"/>
<sequence>IAEDAKVLSNDMMPMNVFSLSHHEKSIRDLDKESAAFMWNQLLMDVLLRMPTSDESKMEMLTECESYYRDNAKELEKIKDFRLNYSSDAAVWWYTRDSFVYRLLNKALRTRDIDIIFKFRFFIADLYRQLQKEYSKFKERFTDDEYFLTVYRGQYLKADELHELKDNIGRLISMNTFISTTCDKGVASMLAGDGSFSPILESILFEIQINTSDDTKPYANIKELSVMHDEDEVLFSIGTIFRIKSVEQATDTGIWSVKLLLKSQSDEQLQVLSEQIRKETHGSSSLHTLGHLLREMGEYAKAERYLRRLINDTLPNNPVMGTFYNTIGLLHSDQGEHTQALKHYEQALEIQLKTLGPNHPNVATTYSNIGAVHNDQGEYSQALKYFQQTLEIELKTLEPNHPSVATTYNNIGGVYEEQGEYSQALKYFQQTLEIELKTLEPNHPSVATTYSNIGGVYHDQGQYSQALKYFQQTLEIPFKT</sequence>
<evidence type="ECO:0000256" key="4">
    <source>
        <dbReference type="ARBA" id="ARBA00022695"/>
    </source>
</evidence>
<dbReference type="AlphaFoldDB" id="A0A8S2XR67"/>
<name>A0A8S2XR67_9BILA</name>
<protein>
    <recommendedName>
        <fullName evidence="9 10">Multifunctional fusion protein</fullName>
    </recommendedName>
    <domain>
        <recommendedName>
            <fullName evidence="9">NAD(P)(+)--arginine ADP-ribosyltransferase</fullName>
            <ecNumber evidence="9">2.4.2.31</ecNumber>
        </recommendedName>
        <alternativeName>
            <fullName evidence="9">Mono(ADP-ribosyl)transferase</fullName>
        </alternativeName>
    </domain>
    <domain>
        <recommendedName>
            <fullName evidence="10">Kinesin light chain</fullName>
        </recommendedName>
    </domain>
</protein>
<feature type="repeat" description="TPR" evidence="8">
    <location>
        <begin position="363"/>
        <end position="396"/>
    </location>
</feature>
<dbReference type="SUPFAM" id="SSF48452">
    <property type="entry name" value="TPR-like"/>
    <property type="match status" value="1"/>
</dbReference>
<evidence type="ECO:0000256" key="10">
    <source>
        <dbReference type="RuleBase" id="RU367020"/>
    </source>
</evidence>
<evidence type="ECO:0000256" key="9">
    <source>
        <dbReference type="RuleBase" id="RU361228"/>
    </source>
</evidence>
<keyword evidence="10" id="KW-0963">Cytoplasm</keyword>
<dbReference type="Proteomes" id="UP000681722">
    <property type="component" value="Unassembled WGS sequence"/>
</dbReference>
<dbReference type="InterPro" id="IPR019734">
    <property type="entry name" value="TPR_rpt"/>
</dbReference>
<evidence type="ECO:0000256" key="1">
    <source>
        <dbReference type="ARBA" id="ARBA00009558"/>
    </source>
</evidence>
<evidence type="ECO:0000256" key="3">
    <source>
        <dbReference type="ARBA" id="ARBA00022679"/>
    </source>
</evidence>
<keyword evidence="3 9" id="KW-0808">Transferase</keyword>
<keyword evidence="10" id="KW-0206">Cytoskeleton</keyword>
<dbReference type="GO" id="GO:0005874">
    <property type="term" value="C:microtubule"/>
    <property type="evidence" value="ECO:0007669"/>
    <property type="project" value="UniProtKB-UniRule"/>
</dbReference>
<organism evidence="11 12">
    <name type="scientific">Didymodactylos carnosus</name>
    <dbReference type="NCBI Taxonomy" id="1234261"/>
    <lineage>
        <taxon>Eukaryota</taxon>
        <taxon>Metazoa</taxon>
        <taxon>Spiralia</taxon>
        <taxon>Gnathifera</taxon>
        <taxon>Rotifera</taxon>
        <taxon>Eurotatoria</taxon>
        <taxon>Bdelloidea</taxon>
        <taxon>Philodinida</taxon>
        <taxon>Philodinidae</taxon>
        <taxon>Didymodactylos</taxon>
    </lineage>
</organism>
<dbReference type="SMART" id="SM00028">
    <property type="entry name" value="TPR"/>
    <property type="match status" value="5"/>
</dbReference>
<gene>
    <name evidence="11" type="ORF">SRO942_LOCUS45344</name>
</gene>
<dbReference type="GO" id="GO:0016779">
    <property type="term" value="F:nucleotidyltransferase activity"/>
    <property type="evidence" value="ECO:0007669"/>
    <property type="project" value="UniProtKB-KW"/>
</dbReference>
<dbReference type="InterPro" id="IPR000768">
    <property type="entry name" value="ART"/>
</dbReference>
<accession>A0A8S2XR67</accession>
<keyword evidence="6 8" id="KW-0802">TPR repeat</keyword>
<keyword evidence="10" id="KW-0505">Motor protein</keyword>
<dbReference type="PROSITE" id="PS50005">
    <property type="entry name" value="TPR"/>
    <property type="match status" value="4"/>
</dbReference>
<feature type="repeat" description="TPR" evidence="8">
    <location>
        <begin position="321"/>
        <end position="354"/>
    </location>
</feature>
<dbReference type="Gene3D" id="3.90.176.10">
    <property type="entry name" value="Toxin ADP-ribosyltransferase, Chain A, domain 1"/>
    <property type="match status" value="1"/>
</dbReference>
<keyword evidence="9" id="KW-0520">NAD</keyword>
<dbReference type="EMBL" id="CAJOBC010108025">
    <property type="protein sequence ID" value="CAF4511851.1"/>
    <property type="molecule type" value="Genomic_DNA"/>
</dbReference>
<evidence type="ECO:0000256" key="8">
    <source>
        <dbReference type="PROSITE-ProRule" id="PRU00339"/>
    </source>
</evidence>
<dbReference type="Gene3D" id="1.25.40.10">
    <property type="entry name" value="Tetratricopeptide repeat domain"/>
    <property type="match status" value="1"/>
</dbReference>
<feature type="repeat" description="TPR" evidence="8">
    <location>
        <begin position="405"/>
        <end position="438"/>
    </location>
</feature>
<keyword evidence="2 9" id="KW-0328">Glycosyltransferase</keyword>
<evidence type="ECO:0000256" key="6">
    <source>
        <dbReference type="ARBA" id="ARBA00022803"/>
    </source>
</evidence>
<dbReference type="PANTHER" id="PTHR45641:SF1">
    <property type="entry name" value="AAA+ ATPASE DOMAIN-CONTAINING PROTEIN"/>
    <property type="match status" value="1"/>
</dbReference>
<feature type="repeat" description="TPR" evidence="8">
    <location>
        <begin position="447"/>
        <end position="479"/>
    </location>
</feature>
<comment type="similarity">
    <text evidence="10">Belongs to the kinesin light chain family.</text>
</comment>
<evidence type="ECO:0000256" key="2">
    <source>
        <dbReference type="ARBA" id="ARBA00022676"/>
    </source>
</evidence>
<dbReference type="GO" id="GO:0106274">
    <property type="term" value="F:NAD+-protein-arginine ADP-ribosyltransferase activity"/>
    <property type="evidence" value="ECO:0007669"/>
    <property type="project" value="UniProtKB-EC"/>
</dbReference>
<evidence type="ECO:0000256" key="5">
    <source>
        <dbReference type="ARBA" id="ARBA00022737"/>
    </source>
</evidence>
<evidence type="ECO:0000313" key="11">
    <source>
        <dbReference type="EMBL" id="CAF4511851.1"/>
    </source>
</evidence>
<comment type="catalytic activity">
    <reaction evidence="7 9">
        <text>L-arginyl-[protein] + NAD(+) = N(omega)-(ADP-D-ribosyl)-L-arginyl-[protein] + nicotinamide + H(+)</text>
        <dbReference type="Rhea" id="RHEA:19149"/>
        <dbReference type="Rhea" id="RHEA-COMP:10532"/>
        <dbReference type="Rhea" id="RHEA-COMP:15087"/>
        <dbReference type="ChEBI" id="CHEBI:15378"/>
        <dbReference type="ChEBI" id="CHEBI:17154"/>
        <dbReference type="ChEBI" id="CHEBI:29965"/>
        <dbReference type="ChEBI" id="CHEBI:57540"/>
        <dbReference type="ChEBI" id="CHEBI:142554"/>
        <dbReference type="EC" id="2.4.2.31"/>
    </reaction>
</comment>
<reference evidence="11" key="1">
    <citation type="submission" date="2021-02" db="EMBL/GenBank/DDBJ databases">
        <authorList>
            <person name="Nowell W R."/>
        </authorList>
    </citation>
    <scope>NUCLEOTIDE SEQUENCE</scope>
</reference>
<dbReference type="Pfam" id="PF13424">
    <property type="entry name" value="TPR_12"/>
    <property type="match status" value="2"/>
</dbReference>
<evidence type="ECO:0000256" key="7">
    <source>
        <dbReference type="ARBA" id="ARBA00047597"/>
    </source>
</evidence>
<dbReference type="SUPFAM" id="SSF56399">
    <property type="entry name" value="ADP-ribosylation"/>
    <property type="match status" value="1"/>
</dbReference>
<evidence type="ECO:0000313" key="12">
    <source>
        <dbReference type="Proteomes" id="UP000681722"/>
    </source>
</evidence>
<dbReference type="Pfam" id="PF01129">
    <property type="entry name" value="ART"/>
    <property type="match status" value="1"/>
</dbReference>
<keyword evidence="4" id="KW-0548">Nucleotidyltransferase</keyword>